<evidence type="ECO:0000313" key="3">
    <source>
        <dbReference type="Proteomes" id="UP000265515"/>
    </source>
</evidence>
<proteinExistence type="predicted"/>
<evidence type="ECO:0000256" key="1">
    <source>
        <dbReference type="SAM" id="MobiDB-lite"/>
    </source>
</evidence>
<dbReference type="AlphaFoldDB" id="A0A388KVR9"/>
<name>A0A388KVR9_CHABU</name>
<feature type="region of interest" description="Disordered" evidence="1">
    <location>
        <begin position="364"/>
        <end position="408"/>
    </location>
</feature>
<feature type="compositionally biased region" description="Basic residues" evidence="1">
    <location>
        <begin position="256"/>
        <end position="267"/>
    </location>
</feature>
<keyword evidence="3" id="KW-1185">Reference proteome</keyword>
<comment type="caution">
    <text evidence="2">The sequence shown here is derived from an EMBL/GenBank/DDBJ whole genome shotgun (WGS) entry which is preliminary data.</text>
</comment>
<reference evidence="2 3" key="1">
    <citation type="journal article" date="2018" name="Cell">
        <title>The Chara Genome: Secondary Complexity and Implications for Plant Terrestrialization.</title>
        <authorList>
            <person name="Nishiyama T."/>
            <person name="Sakayama H."/>
            <person name="Vries J.D."/>
            <person name="Buschmann H."/>
            <person name="Saint-Marcoux D."/>
            <person name="Ullrich K.K."/>
            <person name="Haas F.B."/>
            <person name="Vanderstraeten L."/>
            <person name="Becker D."/>
            <person name="Lang D."/>
            <person name="Vosolsobe S."/>
            <person name="Rombauts S."/>
            <person name="Wilhelmsson P.K.I."/>
            <person name="Janitza P."/>
            <person name="Kern R."/>
            <person name="Heyl A."/>
            <person name="Rumpler F."/>
            <person name="Villalobos L.I.A.C."/>
            <person name="Clay J.M."/>
            <person name="Skokan R."/>
            <person name="Toyoda A."/>
            <person name="Suzuki Y."/>
            <person name="Kagoshima H."/>
            <person name="Schijlen E."/>
            <person name="Tajeshwar N."/>
            <person name="Catarino B."/>
            <person name="Hetherington A.J."/>
            <person name="Saltykova A."/>
            <person name="Bonnot C."/>
            <person name="Breuninger H."/>
            <person name="Symeonidi A."/>
            <person name="Radhakrishnan G.V."/>
            <person name="Van Nieuwerburgh F."/>
            <person name="Deforce D."/>
            <person name="Chang C."/>
            <person name="Karol K.G."/>
            <person name="Hedrich R."/>
            <person name="Ulvskov P."/>
            <person name="Glockner G."/>
            <person name="Delwiche C.F."/>
            <person name="Petrasek J."/>
            <person name="Van de Peer Y."/>
            <person name="Friml J."/>
            <person name="Beilby M."/>
            <person name="Dolan L."/>
            <person name="Kohara Y."/>
            <person name="Sugano S."/>
            <person name="Fujiyama A."/>
            <person name="Delaux P.-M."/>
            <person name="Quint M."/>
            <person name="TheiBen G."/>
            <person name="Hagemann M."/>
            <person name="Harholt J."/>
            <person name="Dunand C."/>
            <person name="Zachgo S."/>
            <person name="Langdale J."/>
            <person name="Maumus F."/>
            <person name="Straeten D.V.D."/>
            <person name="Gould S.B."/>
            <person name="Rensing S.A."/>
        </authorList>
    </citation>
    <scope>NUCLEOTIDE SEQUENCE [LARGE SCALE GENOMIC DNA]</scope>
    <source>
        <strain evidence="2 3">S276</strain>
    </source>
</reference>
<organism evidence="2 3">
    <name type="scientific">Chara braunii</name>
    <name type="common">Braun's stonewort</name>
    <dbReference type="NCBI Taxonomy" id="69332"/>
    <lineage>
        <taxon>Eukaryota</taxon>
        <taxon>Viridiplantae</taxon>
        <taxon>Streptophyta</taxon>
        <taxon>Charophyceae</taxon>
        <taxon>Charales</taxon>
        <taxon>Characeae</taxon>
        <taxon>Chara</taxon>
    </lineage>
</organism>
<sequence length="574" mass="63876">MPSRGAWLQYAERVEGVMAADDLRHYMEAEGGKEEERTTPETPSRAGGADASLTGGADGGDTCGGTINLDDDLDAARQRGGGSRSGTQPAGFQDAPPVDDGFWSGERTVINAMGPVYAFLGDLDRDGSSPTGLWDLEAILRQRLRSLRLSDFDRDVVMTIVRDRCAMMRQRAHAAAYLLDPRRRDISLLEDRSRSVVKSALEHFARILLSASKRMDGRYVDIWADQVEEEEVALDEDDAIPADVPQEEAEAIERSNRRKEGRNRAGKGKAPAVDSKDEEDDMFDDLVWMHQGIRNEAEAKRGAGMILPEDQHDLLDELGGHDPHDDFDAYVGGTMHTVVSMRKRVGGEVDMEELLARTGVVDPSSVAPATHTSQPPMEHGVDTDTQAERERRVPQRPEVPRHERDKHRVEQLPRQVVVEQVAHQFAEAEHASQIISQSVGLLGSLRPHAATGSRAVVQSCEQRVQERVDPGAPSTLQHEPLERRHRPGLEQRVEQTADRTVHNTADDRSECRVEPRVEQRAGQRVEQRVDQRMRDVVEVTVDVTLDQARDRRMEEITRGRPVIATLARASSATM</sequence>
<feature type="compositionally biased region" description="Basic and acidic residues" evidence="1">
    <location>
        <begin position="29"/>
        <end position="39"/>
    </location>
</feature>
<dbReference type="EMBL" id="BFEA01000196">
    <property type="protein sequence ID" value="GBG74098.1"/>
    <property type="molecule type" value="Genomic_DNA"/>
</dbReference>
<feature type="compositionally biased region" description="Acidic residues" evidence="1">
    <location>
        <begin position="241"/>
        <end position="250"/>
    </location>
</feature>
<accession>A0A388KVR9</accession>
<feature type="region of interest" description="Disordered" evidence="1">
    <location>
        <begin position="29"/>
        <end position="98"/>
    </location>
</feature>
<dbReference type="Gramene" id="GBG74098">
    <property type="protein sequence ID" value="GBG74098"/>
    <property type="gene ID" value="CBR_g17809"/>
</dbReference>
<dbReference type="Proteomes" id="UP000265515">
    <property type="component" value="Unassembled WGS sequence"/>
</dbReference>
<evidence type="ECO:0000313" key="2">
    <source>
        <dbReference type="EMBL" id="GBG74098.1"/>
    </source>
</evidence>
<gene>
    <name evidence="2" type="ORF">CBR_g17809</name>
</gene>
<protein>
    <submittedName>
        <fullName evidence="2">Uncharacterized protein</fullName>
    </submittedName>
</protein>
<feature type="region of interest" description="Disordered" evidence="1">
    <location>
        <begin position="484"/>
        <end position="508"/>
    </location>
</feature>
<feature type="region of interest" description="Disordered" evidence="1">
    <location>
        <begin position="241"/>
        <end position="278"/>
    </location>
</feature>
<feature type="compositionally biased region" description="Basic and acidic residues" evidence="1">
    <location>
        <begin position="379"/>
        <end position="408"/>
    </location>
</feature>